<protein>
    <submittedName>
        <fullName evidence="1">Uncharacterized protein</fullName>
    </submittedName>
</protein>
<name>A0A4Z2HXR9_9TELE</name>
<gene>
    <name evidence="1" type="ORF">EYF80_019387</name>
</gene>
<dbReference type="AlphaFoldDB" id="A0A4Z2HXR9"/>
<comment type="caution">
    <text evidence="1">The sequence shown here is derived from an EMBL/GenBank/DDBJ whole genome shotgun (WGS) entry which is preliminary data.</text>
</comment>
<accession>A0A4Z2HXR9</accession>
<sequence length="69" mass="7533">MITVTLTEASASTAQPGYWSREGNSRFMNVRINSGKQPSTMLCLTERIKAADGKTGNIALSHFCKKGIR</sequence>
<dbReference type="Proteomes" id="UP000314294">
    <property type="component" value="Unassembled WGS sequence"/>
</dbReference>
<evidence type="ECO:0000313" key="1">
    <source>
        <dbReference type="EMBL" id="TNN70361.1"/>
    </source>
</evidence>
<evidence type="ECO:0000313" key="2">
    <source>
        <dbReference type="Proteomes" id="UP000314294"/>
    </source>
</evidence>
<dbReference type="EMBL" id="SRLO01000164">
    <property type="protein sequence ID" value="TNN70361.1"/>
    <property type="molecule type" value="Genomic_DNA"/>
</dbReference>
<proteinExistence type="predicted"/>
<organism evidence="1 2">
    <name type="scientific">Liparis tanakae</name>
    <name type="common">Tanaka's snailfish</name>
    <dbReference type="NCBI Taxonomy" id="230148"/>
    <lineage>
        <taxon>Eukaryota</taxon>
        <taxon>Metazoa</taxon>
        <taxon>Chordata</taxon>
        <taxon>Craniata</taxon>
        <taxon>Vertebrata</taxon>
        <taxon>Euteleostomi</taxon>
        <taxon>Actinopterygii</taxon>
        <taxon>Neopterygii</taxon>
        <taxon>Teleostei</taxon>
        <taxon>Neoteleostei</taxon>
        <taxon>Acanthomorphata</taxon>
        <taxon>Eupercaria</taxon>
        <taxon>Perciformes</taxon>
        <taxon>Cottioidei</taxon>
        <taxon>Cottales</taxon>
        <taxon>Liparidae</taxon>
        <taxon>Liparis</taxon>
    </lineage>
</organism>
<reference evidence="1 2" key="1">
    <citation type="submission" date="2019-03" db="EMBL/GenBank/DDBJ databases">
        <title>First draft genome of Liparis tanakae, snailfish: a comprehensive survey of snailfish specific genes.</title>
        <authorList>
            <person name="Kim W."/>
            <person name="Song I."/>
            <person name="Jeong J.-H."/>
            <person name="Kim D."/>
            <person name="Kim S."/>
            <person name="Ryu S."/>
            <person name="Song J.Y."/>
            <person name="Lee S.K."/>
        </authorList>
    </citation>
    <scope>NUCLEOTIDE SEQUENCE [LARGE SCALE GENOMIC DNA]</scope>
    <source>
        <tissue evidence="1">Muscle</tissue>
    </source>
</reference>
<keyword evidence="2" id="KW-1185">Reference proteome</keyword>